<sequence length="94" mass="10545">MVCEKCTSKLAKLATVHTNKSSPGSSRVTNENKLISSAQKFKAGRDEFKKCRICKKMTHHISAHYCQSCAYQKGICPFCGRKVLETKNYRQSGV</sequence>
<comment type="caution">
    <text evidence="9">The sequence shown here is derived from an EMBL/GenBank/DDBJ whole genome shotgun (WGS) entry which is preliminary data.</text>
</comment>
<evidence type="ECO:0000256" key="3">
    <source>
        <dbReference type="ARBA" id="ARBA00018615"/>
    </source>
</evidence>
<protein>
    <recommendedName>
        <fullName evidence="3">Cysteine-rich PDZ-binding protein</fullName>
    </recommendedName>
    <alternativeName>
        <fullName evidence="8">Cysteine-rich interactor of PDZ three</fullName>
    </alternativeName>
</protein>
<name>A0AAD4MW12_9BILA</name>
<keyword evidence="6" id="KW-0747">Spliceosome</keyword>
<organism evidence="9 10">
    <name type="scientific">Ditylenchus destructor</name>
    <dbReference type="NCBI Taxonomy" id="166010"/>
    <lineage>
        <taxon>Eukaryota</taxon>
        <taxon>Metazoa</taxon>
        <taxon>Ecdysozoa</taxon>
        <taxon>Nematoda</taxon>
        <taxon>Chromadorea</taxon>
        <taxon>Rhabditida</taxon>
        <taxon>Tylenchina</taxon>
        <taxon>Tylenchomorpha</taxon>
        <taxon>Sphaerularioidea</taxon>
        <taxon>Anguinidae</taxon>
        <taxon>Anguininae</taxon>
        <taxon>Ditylenchus</taxon>
    </lineage>
</organism>
<evidence type="ECO:0000313" key="10">
    <source>
        <dbReference type="Proteomes" id="UP001201812"/>
    </source>
</evidence>
<evidence type="ECO:0000256" key="6">
    <source>
        <dbReference type="ARBA" id="ARBA00022728"/>
    </source>
</evidence>
<dbReference type="GO" id="GO:0008017">
    <property type="term" value="F:microtubule binding"/>
    <property type="evidence" value="ECO:0007669"/>
    <property type="project" value="TreeGrafter"/>
</dbReference>
<evidence type="ECO:0000256" key="4">
    <source>
        <dbReference type="ARBA" id="ARBA00022490"/>
    </source>
</evidence>
<reference evidence="9" key="1">
    <citation type="submission" date="2022-01" db="EMBL/GenBank/DDBJ databases">
        <title>Genome Sequence Resource for Two Populations of Ditylenchus destructor, the Migratory Endoparasitic Phytonematode.</title>
        <authorList>
            <person name="Zhang H."/>
            <person name="Lin R."/>
            <person name="Xie B."/>
        </authorList>
    </citation>
    <scope>NUCLEOTIDE SEQUENCE</scope>
    <source>
        <strain evidence="9">BazhouSP</strain>
    </source>
</reference>
<dbReference type="GO" id="GO:0005737">
    <property type="term" value="C:cytoplasm"/>
    <property type="evidence" value="ECO:0007669"/>
    <property type="project" value="UniProtKB-SubCell"/>
</dbReference>
<comment type="subcellular location">
    <subcellularLocation>
        <location evidence="1">Cytoplasm</location>
    </subcellularLocation>
</comment>
<proteinExistence type="inferred from homology"/>
<accession>A0AAD4MW12</accession>
<dbReference type="PANTHER" id="PTHR11805:SF1">
    <property type="entry name" value="CYSTEINE-RICH PDZ-BINDING PROTEIN"/>
    <property type="match status" value="1"/>
</dbReference>
<comment type="similarity">
    <text evidence="2">Belongs to the CRIPT family.</text>
</comment>
<keyword evidence="7" id="KW-0508">mRNA splicing</keyword>
<evidence type="ECO:0000256" key="2">
    <source>
        <dbReference type="ARBA" id="ARBA00009021"/>
    </source>
</evidence>
<dbReference type="InterPro" id="IPR019367">
    <property type="entry name" value="PDZ-binding_CRIPT"/>
</dbReference>
<evidence type="ECO:0000313" key="9">
    <source>
        <dbReference type="EMBL" id="KAI1706416.1"/>
    </source>
</evidence>
<keyword evidence="4" id="KW-0963">Cytoplasm</keyword>
<dbReference type="GO" id="GO:0005681">
    <property type="term" value="C:spliceosomal complex"/>
    <property type="evidence" value="ECO:0007669"/>
    <property type="project" value="UniProtKB-KW"/>
</dbReference>
<dbReference type="Pfam" id="PF10235">
    <property type="entry name" value="Cript"/>
    <property type="match status" value="1"/>
</dbReference>
<evidence type="ECO:0000256" key="8">
    <source>
        <dbReference type="ARBA" id="ARBA00032518"/>
    </source>
</evidence>
<dbReference type="PANTHER" id="PTHR11805">
    <property type="entry name" value="CYSTEINE-RICH PDZ-BINDING PROTEIN"/>
    <property type="match status" value="1"/>
</dbReference>
<dbReference type="GO" id="GO:0006397">
    <property type="term" value="P:mRNA processing"/>
    <property type="evidence" value="ECO:0007669"/>
    <property type="project" value="UniProtKB-KW"/>
</dbReference>
<evidence type="ECO:0000256" key="5">
    <source>
        <dbReference type="ARBA" id="ARBA00022664"/>
    </source>
</evidence>
<gene>
    <name evidence="9" type="ORF">DdX_13077</name>
</gene>
<dbReference type="GO" id="GO:0031122">
    <property type="term" value="P:cytoplasmic microtubule organization"/>
    <property type="evidence" value="ECO:0007669"/>
    <property type="project" value="TreeGrafter"/>
</dbReference>
<evidence type="ECO:0000256" key="7">
    <source>
        <dbReference type="ARBA" id="ARBA00023187"/>
    </source>
</evidence>
<dbReference type="GO" id="GO:0008380">
    <property type="term" value="P:RNA splicing"/>
    <property type="evidence" value="ECO:0007669"/>
    <property type="project" value="UniProtKB-KW"/>
</dbReference>
<evidence type="ECO:0000256" key="1">
    <source>
        <dbReference type="ARBA" id="ARBA00004496"/>
    </source>
</evidence>
<keyword evidence="5" id="KW-0507">mRNA processing</keyword>
<dbReference type="EMBL" id="JAKKPZ010000048">
    <property type="protein sequence ID" value="KAI1706416.1"/>
    <property type="molecule type" value="Genomic_DNA"/>
</dbReference>
<dbReference type="AlphaFoldDB" id="A0AAD4MW12"/>
<keyword evidence="10" id="KW-1185">Reference proteome</keyword>
<dbReference type="Proteomes" id="UP001201812">
    <property type="component" value="Unassembled WGS sequence"/>
</dbReference>